<organism evidence="1 2">
    <name type="scientific">Bacillus phage PBC2</name>
    <dbReference type="NCBI Taxonomy" id="1675029"/>
    <lineage>
        <taxon>Viruses</taxon>
        <taxon>Duplodnaviria</taxon>
        <taxon>Heunggongvirae</taxon>
        <taxon>Uroviricota</taxon>
        <taxon>Caudoviricetes</taxon>
        <taxon>Andregratiavirinae</taxon>
        <taxon>Haetaevirus</taxon>
        <taxon>Haetaevirus PBC2</taxon>
    </lineage>
</organism>
<sequence length="253" mass="29708">MADMLGREVLVQALVGSNNYNLATPERVLSGKTILASDKDYKVFVTPTFEELYKQKMFAENIIGVDADYDLHDIRKLPDLFWKANLNYLEPLISKELYVEDSKELKELFELRYEIFNMNLPKLFDALGGTFKQKMKLLPKGTEGTQVLVDLFGYDTKQAQHAYRLLDFAIKYEALGFKNPEKALRYEGEEIFFMHDFKFGFWTQENFERLAYHVHDAQFVHLKEKYRSQKPNEELKLHIDNLVMQLVKKKLVA</sequence>
<accession>A0A218KC31</accession>
<proteinExistence type="predicted"/>
<dbReference type="Proteomes" id="UP000223102">
    <property type="component" value="Segment"/>
</dbReference>
<evidence type="ECO:0000313" key="2">
    <source>
        <dbReference type="Proteomes" id="UP000223102"/>
    </source>
</evidence>
<protein>
    <recommendedName>
        <fullName evidence="3">Nucleotidyltransferase</fullName>
    </recommendedName>
</protein>
<gene>
    <name evidence="1" type="ORF">PBC2_123</name>
</gene>
<name>A0A218KC31_9CAUD</name>
<keyword evidence="2" id="KW-1185">Reference proteome</keyword>
<dbReference type="EMBL" id="KT070867">
    <property type="protein sequence ID" value="AKQ08438.1"/>
    <property type="molecule type" value="Genomic_DNA"/>
</dbReference>
<evidence type="ECO:0008006" key="3">
    <source>
        <dbReference type="Google" id="ProtNLM"/>
    </source>
</evidence>
<reference evidence="1 2" key="1">
    <citation type="submission" date="2015-06" db="EMBL/GenBank/DDBJ databases">
        <title>Complete genome sequence of Bacillus cereus phage PBC2.</title>
        <authorList>
            <person name="Kong M."/>
            <person name="Ryu S."/>
        </authorList>
    </citation>
    <scope>NUCLEOTIDE SEQUENCE [LARGE SCALE GENOMIC DNA]</scope>
</reference>
<evidence type="ECO:0000313" key="1">
    <source>
        <dbReference type="EMBL" id="AKQ08438.1"/>
    </source>
</evidence>